<evidence type="ECO:0000256" key="4">
    <source>
        <dbReference type="ARBA" id="ARBA00022741"/>
    </source>
</evidence>
<keyword evidence="5" id="KW-0418">Kinase</keyword>
<dbReference type="Pfam" id="PF01288">
    <property type="entry name" value="HPPK"/>
    <property type="match status" value="1"/>
</dbReference>
<evidence type="ECO:0000256" key="3">
    <source>
        <dbReference type="ARBA" id="ARBA00022679"/>
    </source>
</evidence>
<dbReference type="STRING" id="45610.AOC03_00810"/>
<dbReference type="InterPro" id="IPR035907">
    <property type="entry name" value="Hppk_sf"/>
</dbReference>
<dbReference type="SUPFAM" id="SSF55083">
    <property type="entry name" value="6-hydroxymethyl-7,8-dihydropterin pyrophosphokinase, HPPK"/>
    <property type="match status" value="1"/>
</dbReference>
<evidence type="ECO:0000259" key="8">
    <source>
        <dbReference type="Pfam" id="PF01288"/>
    </source>
</evidence>
<dbReference type="InterPro" id="IPR000550">
    <property type="entry name" value="Hppk"/>
</dbReference>
<protein>
    <recommendedName>
        <fullName evidence="2">2-amino-4-hydroxy-6-hydroxymethyldihydropteridine diphosphokinase</fullName>
        <ecNumber evidence="2">2.7.6.3</ecNumber>
    </recommendedName>
</protein>
<keyword evidence="6" id="KW-0067">ATP-binding</keyword>
<keyword evidence="10" id="KW-1185">Reference proteome</keyword>
<proteinExistence type="predicted"/>
<evidence type="ECO:0000256" key="1">
    <source>
        <dbReference type="ARBA" id="ARBA00005051"/>
    </source>
</evidence>
<dbReference type="GO" id="GO:0003848">
    <property type="term" value="F:2-amino-4-hydroxy-6-hydroxymethyldihydropteridine diphosphokinase activity"/>
    <property type="evidence" value="ECO:0007669"/>
    <property type="project" value="UniProtKB-EC"/>
</dbReference>
<accession>A0A0M4U360</accession>
<dbReference type="Gene3D" id="3.30.70.560">
    <property type="entry name" value="7,8-Dihydro-6-hydroxymethylpterin-pyrophosphokinase HPPK"/>
    <property type="match status" value="1"/>
</dbReference>
<sequence length="164" mass="18627">MMHKGLLNLDVSRLSKDEPETLQAQAVAAIVLALGSNYQAEYYLPQVHQQLATLGRITSSSALQNPDFTSTLQQPKPDYINQCVYLLLTVPMTLQQLQHTFKAFEKDCHRCRQTTPTAIRQVSMDIDILLIRLNLSQEWIVMADRYPFKAHENVGIEELVETGL</sequence>
<keyword evidence="3" id="KW-0808">Transferase</keyword>
<dbReference type="GO" id="GO:0005524">
    <property type="term" value="F:ATP binding"/>
    <property type="evidence" value="ECO:0007669"/>
    <property type="project" value="UniProtKB-KW"/>
</dbReference>
<gene>
    <name evidence="9" type="ORF">AOC03_00810</name>
</gene>
<keyword evidence="4" id="KW-0547">Nucleotide-binding</keyword>
<evidence type="ECO:0000313" key="9">
    <source>
        <dbReference type="EMBL" id="ALF58769.1"/>
    </source>
</evidence>
<comment type="pathway">
    <text evidence="1">Cofactor biosynthesis; tetrahydrofolate biosynthesis; 2-amino-4-hydroxy-6-hydroxymethyl-7,8-dihydropteridine diphosphate from 7,8-dihydroneopterin triphosphate: step 4/4.</text>
</comment>
<dbReference type="GO" id="GO:0046654">
    <property type="term" value="P:tetrahydrofolate biosynthetic process"/>
    <property type="evidence" value="ECO:0007669"/>
    <property type="project" value="UniProtKB-UniPathway"/>
</dbReference>
<dbReference type="AlphaFoldDB" id="A0A0M4U360"/>
<organism evidence="9 10">
    <name type="scientific">Psychrobacter urativorans</name>
    <dbReference type="NCBI Taxonomy" id="45610"/>
    <lineage>
        <taxon>Bacteria</taxon>
        <taxon>Pseudomonadati</taxon>
        <taxon>Pseudomonadota</taxon>
        <taxon>Gammaproteobacteria</taxon>
        <taxon>Moraxellales</taxon>
        <taxon>Moraxellaceae</taxon>
        <taxon>Psychrobacter</taxon>
    </lineage>
</organism>
<evidence type="ECO:0000256" key="2">
    <source>
        <dbReference type="ARBA" id="ARBA00013253"/>
    </source>
</evidence>
<feature type="domain" description="7,8-dihydro-6-hydroxymethylpterin-pyrophosphokinase" evidence="8">
    <location>
        <begin position="31"/>
        <end position="135"/>
    </location>
</feature>
<dbReference type="EMBL" id="CP012678">
    <property type="protein sequence ID" value="ALF58769.1"/>
    <property type="molecule type" value="Genomic_DNA"/>
</dbReference>
<evidence type="ECO:0000256" key="6">
    <source>
        <dbReference type="ARBA" id="ARBA00022840"/>
    </source>
</evidence>
<dbReference type="KEGG" id="pur:AOC03_00810"/>
<dbReference type="EC" id="2.7.6.3" evidence="2"/>
<reference evidence="9 10" key="1">
    <citation type="submission" date="2015-09" db="EMBL/GenBank/DDBJ databases">
        <title>Complete genome of Psychrobacter urativorans R10.10B.</title>
        <authorList>
            <person name="See-Too W.S."/>
            <person name="Chan K.G."/>
        </authorList>
    </citation>
    <scope>NUCLEOTIDE SEQUENCE [LARGE SCALE GENOMIC DNA]</scope>
    <source>
        <strain evidence="9 10">R10.10B</strain>
    </source>
</reference>
<evidence type="ECO:0000313" key="10">
    <source>
        <dbReference type="Proteomes" id="UP000059847"/>
    </source>
</evidence>
<evidence type="ECO:0000256" key="5">
    <source>
        <dbReference type="ARBA" id="ARBA00022777"/>
    </source>
</evidence>
<dbReference type="GO" id="GO:0016301">
    <property type="term" value="F:kinase activity"/>
    <property type="evidence" value="ECO:0007669"/>
    <property type="project" value="UniProtKB-KW"/>
</dbReference>
<name>A0A0M4U360_9GAMM</name>
<dbReference type="Proteomes" id="UP000059847">
    <property type="component" value="Chromosome"/>
</dbReference>
<evidence type="ECO:0000256" key="7">
    <source>
        <dbReference type="ARBA" id="ARBA00022909"/>
    </source>
</evidence>
<keyword evidence="7" id="KW-0289">Folate biosynthesis</keyword>
<dbReference type="UniPathway" id="UPA00077">
    <property type="reaction ID" value="UER00155"/>
</dbReference>
<dbReference type="GO" id="GO:0046656">
    <property type="term" value="P:folic acid biosynthetic process"/>
    <property type="evidence" value="ECO:0007669"/>
    <property type="project" value="UniProtKB-KW"/>
</dbReference>